<evidence type="ECO:0000313" key="8">
    <source>
        <dbReference type="EMBL" id="URQ62955.1"/>
    </source>
</evidence>
<accession>A0A9Q8TXV5</accession>
<evidence type="ECO:0000256" key="2">
    <source>
        <dbReference type="ARBA" id="ARBA00022475"/>
    </source>
</evidence>
<keyword evidence="5 6" id="KW-0472">Membrane</keyword>
<dbReference type="EMBL" id="CP097966">
    <property type="protein sequence ID" value="URQ62955.1"/>
    <property type="molecule type" value="Genomic_DNA"/>
</dbReference>
<evidence type="ECO:0000313" key="9">
    <source>
        <dbReference type="Proteomes" id="UP001056381"/>
    </source>
</evidence>
<dbReference type="AlphaFoldDB" id="A0A9Q8TXV5"/>
<name>A0A9Q8TXV5_9GAMM</name>
<keyword evidence="2" id="KW-1003">Cell membrane</keyword>
<dbReference type="PANTHER" id="PTHR32309:SF13">
    <property type="entry name" value="FERRIC ENTEROBACTIN TRANSPORT PROTEIN FEPE"/>
    <property type="match status" value="1"/>
</dbReference>
<sequence length="296" mass="34052">MDNFLSNTQIGKILSNLLNLIKENYKFVLYSTAGFLFISLIYSFSLSPKYQIIADVKLKDESGNASLPSSSSVLSLITGGGAGNNFWDFYNIVFSTEVAEKLWEKGYDQKIFSSNFDTKSETFKRNPKLWDVIKSWIIGYDLNNEINFVDLRNHIKSEVDLEDLTEEQNLLRFTISTGNPDLYETLLTDLIRVTDDSIKQRERSKNTNKIVFLSDKIASVSDVEIKNAMIGLLKEQLLNESLVEQDNYYSIEVLEQPRRSKNPDFINLQFIYLGFTFIGFMLSVLVLYIRKRILVS</sequence>
<reference evidence="8" key="1">
    <citation type="submission" date="2022-05" db="EMBL/GenBank/DDBJ databases">
        <title>Single-amplified genomics reveal most streamlined microbe among free-living bacteria.</title>
        <authorList>
            <person name="Roda-Garcia J."/>
            <person name="Haro-Moreno J.M."/>
            <person name="Rodriguez-Valera F."/>
            <person name="Almagro-Moreno S."/>
            <person name="Lopez-Perez M."/>
        </authorList>
    </citation>
    <scope>NUCLEOTIDE SEQUENCE</scope>
    <source>
        <strain evidence="8">TMED112-D2-2</strain>
    </source>
</reference>
<evidence type="ECO:0000256" key="3">
    <source>
        <dbReference type="ARBA" id="ARBA00022692"/>
    </source>
</evidence>
<evidence type="ECO:0000256" key="5">
    <source>
        <dbReference type="ARBA" id="ARBA00023136"/>
    </source>
</evidence>
<dbReference type="InterPro" id="IPR003856">
    <property type="entry name" value="LPS_length_determ_N"/>
</dbReference>
<evidence type="ECO:0000256" key="6">
    <source>
        <dbReference type="SAM" id="Phobius"/>
    </source>
</evidence>
<feature type="domain" description="Polysaccharide chain length determinant N-terminal" evidence="7">
    <location>
        <begin position="14"/>
        <end position="103"/>
    </location>
</feature>
<dbReference type="GO" id="GO:0005886">
    <property type="term" value="C:plasma membrane"/>
    <property type="evidence" value="ECO:0007669"/>
    <property type="project" value="UniProtKB-SubCell"/>
</dbReference>
<dbReference type="PANTHER" id="PTHR32309">
    <property type="entry name" value="TYROSINE-PROTEIN KINASE"/>
    <property type="match status" value="1"/>
</dbReference>
<feature type="transmembrane region" description="Helical" evidence="6">
    <location>
        <begin position="27"/>
        <end position="45"/>
    </location>
</feature>
<dbReference type="Pfam" id="PF02706">
    <property type="entry name" value="Wzz"/>
    <property type="match status" value="1"/>
</dbReference>
<dbReference type="Proteomes" id="UP001056381">
    <property type="component" value="Chromosome"/>
</dbReference>
<keyword evidence="3 6" id="KW-0812">Transmembrane</keyword>
<evidence type="ECO:0000256" key="4">
    <source>
        <dbReference type="ARBA" id="ARBA00022989"/>
    </source>
</evidence>
<evidence type="ECO:0000256" key="1">
    <source>
        <dbReference type="ARBA" id="ARBA00004651"/>
    </source>
</evidence>
<organism evidence="8 9">
    <name type="scientific">SAR86 cluster bacterium</name>
    <dbReference type="NCBI Taxonomy" id="2030880"/>
    <lineage>
        <taxon>Bacteria</taxon>
        <taxon>Pseudomonadati</taxon>
        <taxon>Pseudomonadota</taxon>
        <taxon>Gammaproteobacteria</taxon>
        <taxon>SAR86 cluster</taxon>
    </lineage>
</organism>
<keyword evidence="4 6" id="KW-1133">Transmembrane helix</keyword>
<evidence type="ECO:0000259" key="7">
    <source>
        <dbReference type="Pfam" id="PF02706"/>
    </source>
</evidence>
<keyword evidence="9" id="KW-1185">Reference proteome</keyword>
<dbReference type="GO" id="GO:0004713">
    <property type="term" value="F:protein tyrosine kinase activity"/>
    <property type="evidence" value="ECO:0007669"/>
    <property type="project" value="TreeGrafter"/>
</dbReference>
<gene>
    <name evidence="8" type="ORF">M9B40_04330</name>
</gene>
<proteinExistence type="predicted"/>
<dbReference type="InterPro" id="IPR050445">
    <property type="entry name" value="Bact_polysacc_biosynth/exp"/>
</dbReference>
<comment type="subcellular location">
    <subcellularLocation>
        <location evidence="1">Cell membrane</location>
        <topology evidence="1">Multi-pass membrane protein</topology>
    </subcellularLocation>
</comment>
<feature type="transmembrane region" description="Helical" evidence="6">
    <location>
        <begin position="270"/>
        <end position="289"/>
    </location>
</feature>
<protein>
    <submittedName>
        <fullName evidence="8">Wzz/FepE/Etk N-terminal domain-containing protein</fullName>
    </submittedName>
</protein>